<reference evidence="3" key="4">
    <citation type="journal article" date="2015" name="G3 (Bethesda)">
        <title>Genome sequences of three phytopathogenic species of the Magnaporthaceae family of fungi.</title>
        <authorList>
            <person name="Okagaki L.H."/>
            <person name="Nunes C.C."/>
            <person name="Sailsbery J."/>
            <person name="Clay B."/>
            <person name="Brown D."/>
            <person name="John T."/>
            <person name="Oh Y."/>
            <person name="Young N."/>
            <person name="Fitzgerald M."/>
            <person name="Haas B.J."/>
            <person name="Zeng Q."/>
            <person name="Young S."/>
            <person name="Adiconis X."/>
            <person name="Fan L."/>
            <person name="Levin J.Z."/>
            <person name="Mitchell T.K."/>
            <person name="Okubara P.A."/>
            <person name="Farman M.L."/>
            <person name="Kohn L.M."/>
            <person name="Birren B."/>
            <person name="Ma L.-J."/>
            <person name="Dean R.A."/>
        </authorList>
    </citation>
    <scope>NUCLEOTIDE SEQUENCE</scope>
    <source>
        <strain evidence="3">R3-111a-1</strain>
    </source>
</reference>
<proteinExistence type="predicted"/>
<dbReference type="AlphaFoldDB" id="J3P2N1"/>
<evidence type="ECO:0000256" key="1">
    <source>
        <dbReference type="SAM" id="MobiDB-lite"/>
    </source>
</evidence>
<dbReference type="Proteomes" id="UP000006039">
    <property type="component" value="Unassembled WGS sequence"/>
</dbReference>
<evidence type="ECO:0000313" key="4">
    <source>
        <dbReference type="Proteomes" id="UP000006039"/>
    </source>
</evidence>
<dbReference type="GeneID" id="20348235"/>
<keyword evidence="4" id="KW-1185">Reference proteome</keyword>
<dbReference type="VEuPathDB" id="FungiDB:GGTG_07777"/>
<dbReference type="RefSeq" id="XP_009223867.1">
    <property type="nucleotide sequence ID" value="XM_009225603.1"/>
</dbReference>
<reference evidence="2" key="3">
    <citation type="submission" date="2010-09" db="EMBL/GenBank/DDBJ databases">
        <title>Annotation of Gaeumannomyces graminis var. tritici R3-111a-1.</title>
        <authorList>
            <consortium name="The Broad Institute Genome Sequencing Platform"/>
            <person name="Ma L.-J."/>
            <person name="Dead R."/>
            <person name="Young S.K."/>
            <person name="Zeng Q."/>
            <person name="Gargeya S."/>
            <person name="Fitzgerald M."/>
            <person name="Haas B."/>
            <person name="Abouelleil A."/>
            <person name="Alvarado L."/>
            <person name="Arachchi H.M."/>
            <person name="Berlin A."/>
            <person name="Brown A."/>
            <person name="Chapman S.B."/>
            <person name="Chen Z."/>
            <person name="Dunbar C."/>
            <person name="Freedman E."/>
            <person name="Gearin G."/>
            <person name="Gellesch M."/>
            <person name="Goldberg J."/>
            <person name="Griggs A."/>
            <person name="Gujja S."/>
            <person name="Heiman D."/>
            <person name="Howarth C."/>
            <person name="Larson L."/>
            <person name="Lui A."/>
            <person name="MacDonald P.J.P."/>
            <person name="Mehta T."/>
            <person name="Montmayeur A."/>
            <person name="Murphy C."/>
            <person name="Neiman D."/>
            <person name="Pearson M."/>
            <person name="Priest M."/>
            <person name="Roberts A."/>
            <person name="Saif S."/>
            <person name="Shea T."/>
            <person name="Shenoy N."/>
            <person name="Sisk P."/>
            <person name="Stolte C."/>
            <person name="Sykes S."/>
            <person name="Yandava C."/>
            <person name="Wortman J."/>
            <person name="Nusbaum C."/>
            <person name="Birren B."/>
        </authorList>
    </citation>
    <scope>NUCLEOTIDE SEQUENCE</scope>
    <source>
        <strain evidence="2">R3-111a-1</strain>
    </source>
</reference>
<reference evidence="4" key="1">
    <citation type="submission" date="2010-07" db="EMBL/GenBank/DDBJ databases">
        <title>The genome sequence of Gaeumannomyces graminis var. tritici strain R3-111a-1.</title>
        <authorList>
            <consortium name="The Broad Institute Genome Sequencing Platform"/>
            <person name="Ma L.-J."/>
            <person name="Dead R."/>
            <person name="Young S."/>
            <person name="Zeng Q."/>
            <person name="Koehrsen M."/>
            <person name="Alvarado L."/>
            <person name="Berlin A."/>
            <person name="Chapman S.B."/>
            <person name="Chen Z."/>
            <person name="Freedman E."/>
            <person name="Gellesch M."/>
            <person name="Goldberg J."/>
            <person name="Griggs A."/>
            <person name="Gujja S."/>
            <person name="Heilman E.R."/>
            <person name="Heiman D."/>
            <person name="Hepburn T."/>
            <person name="Howarth C."/>
            <person name="Jen D."/>
            <person name="Larson L."/>
            <person name="Mehta T."/>
            <person name="Neiman D."/>
            <person name="Pearson M."/>
            <person name="Roberts A."/>
            <person name="Saif S."/>
            <person name="Shea T."/>
            <person name="Shenoy N."/>
            <person name="Sisk P."/>
            <person name="Stolte C."/>
            <person name="Sykes S."/>
            <person name="Walk T."/>
            <person name="White J."/>
            <person name="Yandava C."/>
            <person name="Haas B."/>
            <person name="Nusbaum C."/>
            <person name="Birren B."/>
        </authorList>
    </citation>
    <scope>NUCLEOTIDE SEQUENCE [LARGE SCALE GENOMIC DNA]</scope>
    <source>
        <strain evidence="4">R3-111a-1</strain>
    </source>
</reference>
<reference evidence="3" key="5">
    <citation type="submission" date="2018-04" db="UniProtKB">
        <authorList>
            <consortium name="EnsemblFungi"/>
        </authorList>
    </citation>
    <scope>IDENTIFICATION</scope>
    <source>
        <strain evidence="3">R3-111a-1</strain>
    </source>
</reference>
<reference evidence="2" key="2">
    <citation type="submission" date="2010-07" db="EMBL/GenBank/DDBJ databases">
        <authorList>
            <consortium name="The Broad Institute Genome Sequencing Platform"/>
            <consortium name="Broad Institute Genome Sequencing Center for Infectious Disease"/>
            <person name="Ma L.-J."/>
            <person name="Dead R."/>
            <person name="Young S."/>
            <person name="Zeng Q."/>
            <person name="Koehrsen M."/>
            <person name="Alvarado L."/>
            <person name="Berlin A."/>
            <person name="Chapman S.B."/>
            <person name="Chen Z."/>
            <person name="Freedman E."/>
            <person name="Gellesch M."/>
            <person name="Goldberg J."/>
            <person name="Griggs A."/>
            <person name="Gujja S."/>
            <person name="Heilman E.R."/>
            <person name="Heiman D."/>
            <person name="Hepburn T."/>
            <person name="Howarth C."/>
            <person name="Jen D."/>
            <person name="Larson L."/>
            <person name="Mehta T."/>
            <person name="Neiman D."/>
            <person name="Pearson M."/>
            <person name="Roberts A."/>
            <person name="Saif S."/>
            <person name="Shea T."/>
            <person name="Shenoy N."/>
            <person name="Sisk P."/>
            <person name="Stolte C."/>
            <person name="Sykes S."/>
            <person name="Walk T."/>
            <person name="White J."/>
            <person name="Yandava C."/>
            <person name="Haas B."/>
            <person name="Nusbaum C."/>
            <person name="Birren B."/>
        </authorList>
    </citation>
    <scope>NUCLEOTIDE SEQUENCE</scope>
    <source>
        <strain evidence="2">R3-111a-1</strain>
    </source>
</reference>
<dbReference type="EnsemblFungi" id="EJT73923">
    <property type="protein sequence ID" value="EJT73923"/>
    <property type="gene ID" value="GGTG_07777"/>
</dbReference>
<evidence type="ECO:0000313" key="2">
    <source>
        <dbReference type="EMBL" id="EJT73923.1"/>
    </source>
</evidence>
<gene>
    <name evidence="3" type="primary">20348235</name>
    <name evidence="2" type="ORF">GGTG_07777</name>
</gene>
<feature type="compositionally biased region" description="Low complexity" evidence="1">
    <location>
        <begin position="96"/>
        <end position="110"/>
    </location>
</feature>
<dbReference type="HOGENOM" id="CLU_2171240_0_0_1"/>
<feature type="compositionally biased region" description="Low complexity" evidence="1">
    <location>
        <begin position="72"/>
        <end position="88"/>
    </location>
</feature>
<sequence length="110" mass="11680">MLDQNNLNPSFAHLACSALPKQRPKTRPAKHTHDVQPHTPLPAPHDTSPVHDPIPVSVWARADSHPDLGLWSRSHSPSPGAARSSSASTRRHREASSPSPSPSVVSTGAG</sequence>
<feature type="region of interest" description="Disordered" evidence="1">
    <location>
        <begin position="1"/>
        <end position="110"/>
    </location>
</feature>
<evidence type="ECO:0000313" key="3">
    <source>
        <dbReference type="EnsemblFungi" id="EJT73923"/>
    </source>
</evidence>
<name>J3P2N1_GAET3</name>
<organism evidence="2">
    <name type="scientific">Gaeumannomyces tritici (strain R3-111a-1)</name>
    <name type="common">Wheat and barley take-all root rot fungus</name>
    <name type="synonym">Gaeumannomyces graminis var. tritici</name>
    <dbReference type="NCBI Taxonomy" id="644352"/>
    <lineage>
        <taxon>Eukaryota</taxon>
        <taxon>Fungi</taxon>
        <taxon>Dikarya</taxon>
        <taxon>Ascomycota</taxon>
        <taxon>Pezizomycotina</taxon>
        <taxon>Sordariomycetes</taxon>
        <taxon>Sordariomycetidae</taxon>
        <taxon>Magnaporthales</taxon>
        <taxon>Magnaporthaceae</taxon>
        <taxon>Gaeumannomyces</taxon>
    </lineage>
</organism>
<protein>
    <submittedName>
        <fullName evidence="2 3">Uncharacterized protein</fullName>
    </submittedName>
</protein>
<dbReference type="EMBL" id="GL385398">
    <property type="protein sequence ID" value="EJT73923.1"/>
    <property type="molecule type" value="Genomic_DNA"/>
</dbReference>
<accession>J3P2N1</accession>